<dbReference type="InterPro" id="IPR014001">
    <property type="entry name" value="Helicase_ATP-bd"/>
</dbReference>
<organism evidence="3 4">
    <name type="scientific">Rhodococcus phage ReqiPine5</name>
    <dbReference type="NCBI Taxonomy" id="691963"/>
    <lineage>
        <taxon>Viruses</taxon>
        <taxon>Duplodnaviria</taxon>
        <taxon>Heunggongvirae</taxon>
        <taxon>Uroviricota</taxon>
        <taxon>Caudoviricetes</taxon>
        <taxon>Caudoviricetes incertae sedis</taxon>
        <taxon>Reqipinevirus</taxon>
        <taxon>Reqipinevirus reqipine5</taxon>
    </lineage>
</organism>
<dbReference type="Pfam" id="PF04851">
    <property type="entry name" value="ResIII"/>
    <property type="match status" value="1"/>
</dbReference>
<feature type="domain" description="Helicase C-terminal" evidence="2">
    <location>
        <begin position="235"/>
        <end position="380"/>
    </location>
</feature>
<proteinExistence type="predicted"/>
<dbReference type="InterPro" id="IPR001650">
    <property type="entry name" value="Helicase_C-like"/>
</dbReference>
<evidence type="ECO:0000313" key="4">
    <source>
        <dbReference type="Proteomes" id="UP000001504"/>
    </source>
</evidence>
<dbReference type="PANTHER" id="PTHR47396">
    <property type="entry name" value="TYPE I RESTRICTION ENZYME ECOKI R PROTEIN"/>
    <property type="match status" value="1"/>
</dbReference>
<dbReference type="SMART" id="SM00487">
    <property type="entry name" value="DEXDc"/>
    <property type="match status" value="1"/>
</dbReference>
<evidence type="ECO:0000259" key="2">
    <source>
        <dbReference type="PROSITE" id="PS51194"/>
    </source>
</evidence>
<dbReference type="SMART" id="SM00490">
    <property type="entry name" value="HELICc"/>
    <property type="match status" value="1"/>
</dbReference>
<feature type="domain" description="Helicase ATP-binding" evidence="1">
    <location>
        <begin position="25"/>
        <end position="181"/>
    </location>
</feature>
<dbReference type="GO" id="GO:0003677">
    <property type="term" value="F:DNA binding"/>
    <property type="evidence" value="ECO:0007669"/>
    <property type="project" value="InterPro"/>
</dbReference>
<dbReference type="PROSITE" id="PS51194">
    <property type="entry name" value="HELICASE_CTER"/>
    <property type="match status" value="1"/>
</dbReference>
<dbReference type="OrthoDB" id="1659at10239"/>
<dbReference type="GeneID" id="18564156"/>
<dbReference type="RefSeq" id="YP_009016226.1">
    <property type="nucleotide sequence ID" value="NC_023722.1"/>
</dbReference>
<dbReference type="GO" id="GO:0005524">
    <property type="term" value="F:ATP binding"/>
    <property type="evidence" value="ECO:0007669"/>
    <property type="project" value="InterPro"/>
</dbReference>
<reference evidence="3 4" key="1">
    <citation type="journal article" date="2011" name="Appl. Environ. Microbiol.">
        <title>Genomic and functional analyses of Rhodococcus equi phages ReqiPepy6, ReqiPoco6, ReqiPine5, and ReqiDocB7.</title>
        <authorList>
            <person name="Summer E.J."/>
            <person name="Liu M."/>
            <person name="Gill J.J."/>
            <person name="Grant M."/>
            <person name="Chan-Cortes T.N."/>
            <person name="Ferguson L."/>
            <person name="Janes C."/>
            <person name="Lange K."/>
            <person name="Bertoli M."/>
            <person name="Moore C."/>
            <person name="Orchard R.C."/>
            <person name="Cohen N."/>
            <person name="Young R."/>
        </authorList>
    </citation>
    <scope>NUCLEOTIDE SEQUENCE [LARGE SCALE GENOMIC DNA]</scope>
</reference>
<gene>
    <name evidence="3" type="ORF">ReqiPine5gene45</name>
</gene>
<dbReference type="InterPro" id="IPR027417">
    <property type="entry name" value="P-loop_NTPase"/>
</dbReference>
<name>D4P820_9CAUD</name>
<evidence type="ECO:0000313" key="3">
    <source>
        <dbReference type="EMBL" id="ADD81150.1"/>
    </source>
</evidence>
<dbReference type="Proteomes" id="UP000001504">
    <property type="component" value="Segment"/>
</dbReference>
<dbReference type="Pfam" id="PF00271">
    <property type="entry name" value="Helicase_C"/>
    <property type="match status" value="1"/>
</dbReference>
<protein>
    <submittedName>
        <fullName evidence="3">Gp45</fullName>
    </submittedName>
</protein>
<dbReference type="PANTHER" id="PTHR47396:SF1">
    <property type="entry name" value="ATP-DEPENDENT HELICASE IRC3-RELATED"/>
    <property type="match status" value="1"/>
</dbReference>
<dbReference type="GO" id="GO:0016787">
    <property type="term" value="F:hydrolase activity"/>
    <property type="evidence" value="ECO:0007669"/>
    <property type="project" value="InterPro"/>
</dbReference>
<accession>D4P820</accession>
<dbReference type="InterPro" id="IPR006935">
    <property type="entry name" value="Helicase/UvrB_N"/>
</dbReference>
<dbReference type="PROSITE" id="PS51192">
    <property type="entry name" value="HELICASE_ATP_BIND_1"/>
    <property type="match status" value="1"/>
</dbReference>
<dbReference type="InterPro" id="IPR050742">
    <property type="entry name" value="Helicase_Restrict-Modif_Enz"/>
</dbReference>
<keyword evidence="4" id="KW-1185">Reference proteome</keyword>
<dbReference type="SUPFAM" id="SSF52540">
    <property type="entry name" value="P-loop containing nucleoside triphosphate hydrolases"/>
    <property type="match status" value="1"/>
</dbReference>
<sequence>MPTDLVAQPRILRPYQQEAVDAVLHDWDHNIHRVAVVLPTGAGKSTVIGKLADVAYCLGDRVVLIAHRRELLGQMRDAILAVSPSIRPDDIGIVRGAEDNSDAPIVVASVQTLLNDHRLNRIGPRDVVLWDEVHHIGAQSWHGVAESLGIYEGTRFAGFTATLRREDDVALSDVIEKVSYEKDLRWAIDQGFLVQPRGLTVKIPALNALNRVKMSMGDFQAKALGEVMQAATDSIVDAYLRHCVGRQTIIFVPGVEAGEALAEALRAASVRSAAVFGSTPDDLRDAIYSQFRDGVLDAMITVQVLTEGADFPMCDCVVMARPTKSQTLYSQMVGRAIRLWEGKTDALVVDLTGVTRTMSLVTLTSLDGTAPIVTVDEDGREIEDEPEETTEEAVERIIRSRYGSLELMPTDLMGYQPQAVWLTTRQGTMFFQTNDHAVFLYPATVVYGAQAEGFWVVGYMTISGKKMGGYIPDPSRPGDFRPGVWSTENATTAMEVAEAYATDHLGGFHRTTAPWRQRRSEPSEGQLYKAARLGIDTEGMTRVGVSDAISIVIASDRLDVPTT</sequence>
<evidence type="ECO:0000259" key="1">
    <source>
        <dbReference type="PROSITE" id="PS51192"/>
    </source>
</evidence>
<dbReference type="Gene3D" id="3.40.50.300">
    <property type="entry name" value="P-loop containing nucleotide triphosphate hydrolases"/>
    <property type="match status" value="2"/>
</dbReference>
<dbReference type="EMBL" id="GU580943">
    <property type="protein sequence ID" value="ADD81150.1"/>
    <property type="molecule type" value="Genomic_DNA"/>
</dbReference>
<dbReference type="KEGG" id="vg:18564156"/>